<feature type="coiled-coil region" evidence="1">
    <location>
        <begin position="24"/>
        <end position="72"/>
    </location>
</feature>
<dbReference type="EMBL" id="JBCNJP010000006">
    <property type="protein sequence ID" value="KAK9078614.1"/>
    <property type="molecule type" value="Genomic_DNA"/>
</dbReference>
<dbReference type="AlphaFoldDB" id="A0AAP0H9T4"/>
<accession>A0AAP0H9T4</accession>
<proteinExistence type="predicted"/>
<keyword evidence="1" id="KW-0175">Coiled coil</keyword>
<dbReference type="PANTHER" id="PTHR33701:SF2">
    <property type="entry name" value="TRANSMEMBRANE PROTEIN"/>
    <property type="match status" value="1"/>
</dbReference>
<keyword evidence="4" id="KW-1185">Reference proteome</keyword>
<feature type="compositionally biased region" description="Low complexity" evidence="2">
    <location>
        <begin position="82"/>
        <end position="96"/>
    </location>
</feature>
<organism evidence="3 4">
    <name type="scientific">Deinandra increscens subsp. villosa</name>
    <dbReference type="NCBI Taxonomy" id="3103831"/>
    <lineage>
        <taxon>Eukaryota</taxon>
        <taxon>Viridiplantae</taxon>
        <taxon>Streptophyta</taxon>
        <taxon>Embryophyta</taxon>
        <taxon>Tracheophyta</taxon>
        <taxon>Spermatophyta</taxon>
        <taxon>Magnoliopsida</taxon>
        <taxon>eudicotyledons</taxon>
        <taxon>Gunneridae</taxon>
        <taxon>Pentapetalae</taxon>
        <taxon>asterids</taxon>
        <taxon>campanulids</taxon>
        <taxon>Asterales</taxon>
        <taxon>Asteraceae</taxon>
        <taxon>Asteroideae</taxon>
        <taxon>Heliantheae alliance</taxon>
        <taxon>Madieae</taxon>
        <taxon>Madiinae</taxon>
        <taxon>Deinandra</taxon>
    </lineage>
</organism>
<feature type="region of interest" description="Disordered" evidence="2">
    <location>
        <begin position="82"/>
        <end position="113"/>
    </location>
</feature>
<evidence type="ECO:0000256" key="1">
    <source>
        <dbReference type="SAM" id="Coils"/>
    </source>
</evidence>
<gene>
    <name evidence="3" type="ORF">SSX86_002671</name>
</gene>
<dbReference type="Proteomes" id="UP001408789">
    <property type="component" value="Unassembled WGS sequence"/>
</dbReference>
<sequence>MEGDEGLWTVECLRGRLLAERAASKAANEESEQISKKVSELEKQLKMEIKSRNKAEKRLRFLMKKLDSLNISYVSTDESSSFSEKSEISSVSSSKSQHQMELQKPQLSKRHNCPSLESNLGSLDEAISEDCLKKEENNGSNYNTKKNNNYNEENIQDTSHNVDNSMALVMVEKKVIITPKNDEDQEVIFDTSMALVVVDSMVKEEKQDVPLSNDKVKNVLDALKNARESLQTSMDMRRHMESNIAQARFDRISC</sequence>
<comment type="caution">
    <text evidence="3">The sequence shown here is derived from an EMBL/GenBank/DDBJ whole genome shotgun (WGS) entry which is preliminary data.</text>
</comment>
<evidence type="ECO:0000313" key="3">
    <source>
        <dbReference type="EMBL" id="KAK9078614.1"/>
    </source>
</evidence>
<evidence type="ECO:0000256" key="2">
    <source>
        <dbReference type="SAM" id="MobiDB-lite"/>
    </source>
</evidence>
<name>A0AAP0H9T4_9ASTR</name>
<dbReference type="PANTHER" id="PTHR33701">
    <property type="entry name" value="TRANSMEMBRANE PROTEIN"/>
    <property type="match status" value="1"/>
</dbReference>
<evidence type="ECO:0000313" key="4">
    <source>
        <dbReference type="Proteomes" id="UP001408789"/>
    </source>
</evidence>
<protein>
    <submittedName>
        <fullName evidence="3">Uncharacterized protein</fullName>
    </submittedName>
</protein>
<reference evidence="3 4" key="1">
    <citation type="submission" date="2024-04" db="EMBL/GenBank/DDBJ databases">
        <title>The reference genome of an endangered Asteraceae, Deinandra increscens subsp. villosa, native to the Central Coast of California.</title>
        <authorList>
            <person name="Guilliams M."/>
            <person name="Hasenstab-Lehman K."/>
            <person name="Meyer R."/>
            <person name="Mcevoy S."/>
        </authorList>
    </citation>
    <scope>NUCLEOTIDE SEQUENCE [LARGE SCALE GENOMIC DNA]</scope>
    <source>
        <tissue evidence="3">Leaf</tissue>
    </source>
</reference>